<keyword evidence="5 7" id="KW-1133">Transmembrane helix</keyword>
<dbReference type="PANTHER" id="PTHR30193:SF44">
    <property type="entry name" value="LACTOSE TRANSPORT SYSTEM PERMEASE PROTEIN LACF"/>
    <property type="match status" value="1"/>
</dbReference>
<dbReference type="InterPro" id="IPR000515">
    <property type="entry name" value="MetI-like"/>
</dbReference>
<evidence type="ECO:0000313" key="10">
    <source>
        <dbReference type="EMBL" id="GAA0372338.1"/>
    </source>
</evidence>
<evidence type="ECO:0000259" key="9">
    <source>
        <dbReference type="PROSITE" id="PS50928"/>
    </source>
</evidence>
<evidence type="ECO:0000256" key="5">
    <source>
        <dbReference type="ARBA" id="ARBA00022989"/>
    </source>
</evidence>
<comment type="caution">
    <text evidence="10">The sequence shown here is derived from an EMBL/GenBank/DDBJ whole genome shotgun (WGS) entry which is preliminary data.</text>
</comment>
<evidence type="ECO:0000256" key="4">
    <source>
        <dbReference type="ARBA" id="ARBA00022692"/>
    </source>
</evidence>
<dbReference type="Proteomes" id="UP001501822">
    <property type="component" value="Unassembled WGS sequence"/>
</dbReference>
<dbReference type="SUPFAM" id="SSF161098">
    <property type="entry name" value="MetI-like"/>
    <property type="match status" value="1"/>
</dbReference>
<dbReference type="Gene3D" id="1.10.3720.10">
    <property type="entry name" value="MetI-like"/>
    <property type="match status" value="1"/>
</dbReference>
<dbReference type="InterPro" id="IPR051393">
    <property type="entry name" value="ABC_transporter_permease"/>
</dbReference>
<dbReference type="Pfam" id="PF00528">
    <property type="entry name" value="BPD_transp_1"/>
    <property type="match status" value="1"/>
</dbReference>
<sequence>MAVVAADRAAGERRSARRGGRAGGSGPRLRRADHLAGWAFVSPAVLLIGVFGLVPVVWSLLLSFQQTDLTSPGTWTGAANYQKMVHDPVFWQAARQTLVYCVLFVPITMLLAIPIAVLLNQKVRGMTFYRMAVYVPLVTSTVATGVIFSWLLNPQFGLVNAALGKVGLPQQGFFQSTGEALPAVVMMTVWGWLGFAVIIYLSALQNVPRELMEAAALDGCGRVRAFWKVELPLLAPASSFLLVWLTINALQLFDEVYVTTKGGPLHASTVLVYYLYQQAFVDFDGGYAAAIGSALFVVILAVTMVQLWLSRRASHYEGN</sequence>
<evidence type="ECO:0000256" key="3">
    <source>
        <dbReference type="ARBA" id="ARBA00022475"/>
    </source>
</evidence>
<dbReference type="InterPro" id="IPR035906">
    <property type="entry name" value="MetI-like_sf"/>
</dbReference>
<dbReference type="PANTHER" id="PTHR30193">
    <property type="entry name" value="ABC TRANSPORTER PERMEASE PROTEIN"/>
    <property type="match status" value="1"/>
</dbReference>
<evidence type="ECO:0000256" key="6">
    <source>
        <dbReference type="ARBA" id="ARBA00023136"/>
    </source>
</evidence>
<gene>
    <name evidence="10" type="ORF">GCM10010151_72860</name>
</gene>
<feature type="transmembrane region" description="Helical" evidence="7">
    <location>
        <begin position="97"/>
        <end position="119"/>
    </location>
</feature>
<dbReference type="CDD" id="cd06261">
    <property type="entry name" value="TM_PBP2"/>
    <property type="match status" value="1"/>
</dbReference>
<comment type="subcellular location">
    <subcellularLocation>
        <location evidence="1 7">Cell membrane</location>
        <topology evidence="1 7">Multi-pass membrane protein</topology>
    </subcellularLocation>
</comment>
<feature type="region of interest" description="Disordered" evidence="8">
    <location>
        <begin position="1"/>
        <end position="28"/>
    </location>
</feature>
<feature type="transmembrane region" description="Helical" evidence="7">
    <location>
        <begin position="287"/>
        <end position="309"/>
    </location>
</feature>
<evidence type="ECO:0000256" key="7">
    <source>
        <dbReference type="RuleBase" id="RU363032"/>
    </source>
</evidence>
<dbReference type="EMBL" id="BAAABM010000073">
    <property type="protein sequence ID" value="GAA0372338.1"/>
    <property type="molecule type" value="Genomic_DNA"/>
</dbReference>
<dbReference type="PROSITE" id="PS50928">
    <property type="entry name" value="ABC_TM1"/>
    <property type="match status" value="1"/>
</dbReference>
<feature type="domain" description="ABC transmembrane type-1" evidence="9">
    <location>
        <begin position="94"/>
        <end position="306"/>
    </location>
</feature>
<keyword evidence="2 7" id="KW-0813">Transport</keyword>
<feature type="transmembrane region" description="Helical" evidence="7">
    <location>
        <begin position="225"/>
        <end position="247"/>
    </location>
</feature>
<keyword evidence="11" id="KW-1185">Reference proteome</keyword>
<organism evidence="10 11">
    <name type="scientific">Actinoallomurus spadix</name>
    <dbReference type="NCBI Taxonomy" id="79912"/>
    <lineage>
        <taxon>Bacteria</taxon>
        <taxon>Bacillati</taxon>
        <taxon>Actinomycetota</taxon>
        <taxon>Actinomycetes</taxon>
        <taxon>Streptosporangiales</taxon>
        <taxon>Thermomonosporaceae</taxon>
        <taxon>Actinoallomurus</taxon>
    </lineage>
</organism>
<keyword evidence="3" id="KW-1003">Cell membrane</keyword>
<accession>A0ABN0XTB7</accession>
<keyword evidence="4 7" id="KW-0812">Transmembrane</keyword>
<feature type="transmembrane region" description="Helical" evidence="7">
    <location>
        <begin position="131"/>
        <end position="152"/>
    </location>
</feature>
<comment type="similarity">
    <text evidence="7">Belongs to the binding-protein-dependent transport system permease family.</text>
</comment>
<evidence type="ECO:0000256" key="1">
    <source>
        <dbReference type="ARBA" id="ARBA00004651"/>
    </source>
</evidence>
<name>A0ABN0XTB7_9ACTN</name>
<evidence type="ECO:0000256" key="8">
    <source>
        <dbReference type="SAM" id="MobiDB-lite"/>
    </source>
</evidence>
<feature type="transmembrane region" description="Helical" evidence="7">
    <location>
        <begin position="35"/>
        <end position="61"/>
    </location>
</feature>
<protein>
    <submittedName>
        <fullName evidence="10">Sugar ABC transporter permease</fullName>
    </submittedName>
</protein>
<feature type="transmembrane region" description="Helical" evidence="7">
    <location>
        <begin position="180"/>
        <end position="204"/>
    </location>
</feature>
<evidence type="ECO:0000313" key="11">
    <source>
        <dbReference type="Proteomes" id="UP001501822"/>
    </source>
</evidence>
<evidence type="ECO:0000256" key="2">
    <source>
        <dbReference type="ARBA" id="ARBA00022448"/>
    </source>
</evidence>
<reference evidence="10 11" key="1">
    <citation type="journal article" date="2019" name="Int. J. Syst. Evol. Microbiol.">
        <title>The Global Catalogue of Microorganisms (GCM) 10K type strain sequencing project: providing services to taxonomists for standard genome sequencing and annotation.</title>
        <authorList>
            <consortium name="The Broad Institute Genomics Platform"/>
            <consortium name="The Broad Institute Genome Sequencing Center for Infectious Disease"/>
            <person name="Wu L."/>
            <person name="Ma J."/>
        </authorList>
    </citation>
    <scope>NUCLEOTIDE SEQUENCE [LARGE SCALE GENOMIC DNA]</scope>
    <source>
        <strain evidence="10 11">JCM 3146</strain>
    </source>
</reference>
<proteinExistence type="inferred from homology"/>
<dbReference type="RefSeq" id="WP_252810443.1">
    <property type="nucleotide sequence ID" value="NZ_BAAABM010000073.1"/>
</dbReference>
<keyword evidence="6 7" id="KW-0472">Membrane</keyword>